<accession>A0A367XWB8</accession>
<organism evidence="1 2">
    <name type="scientific">Candida viswanathii</name>
    <dbReference type="NCBI Taxonomy" id="5486"/>
    <lineage>
        <taxon>Eukaryota</taxon>
        <taxon>Fungi</taxon>
        <taxon>Dikarya</taxon>
        <taxon>Ascomycota</taxon>
        <taxon>Saccharomycotina</taxon>
        <taxon>Pichiomycetes</taxon>
        <taxon>Debaryomycetaceae</taxon>
        <taxon>Candida/Lodderomyces clade</taxon>
        <taxon>Candida</taxon>
    </lineage>
</organism>
<dbReference type="Proteomes" id="UP000253472">
    <property type="component" value="Unassembled WGS sequence"/>
</dbReference>
<sequence>MIAQQFSRLATPKFLVPLAGATALSLALAAHYTTSSNFIANESGKTFTDPNEWIDLKLAKSIDLNHNTKH</sequence>
<dbReference type="AlphaFoldDB" id="A0A367XWB8"/>
<dbReference type="EMBL" id="QLNQ01000028">
    <property type="protein sequence ID" value="RCK57908.1"/>
    <property type="molecule type" value="Genomic_DNA"/>
</dbReference>
<dbReference type="STRING" id="5486.A0A367XWB8"/>
<keyword evidence="2" id="KW-1185">Reference proteome</keyword>
<gene>
    <name evidence="1" type="ORF">Cantr_06888</name>
</gene>
<name>A0A367XWB8_9ASCO</name>
<evidence type="ECO:0000313" key="1">
    <source>
        <dbReference type="EMBL" id="RCK57908.1"/>
    </source>
</evidence>
<proteinExistence type="predicted"/>
<evidence type="ECO:0000313" key="2">
    <source>
        <dbReference type="Proteomes" id="UP000253472"/>
    </source>
</evidence>
<comment type="caution">
    <text evidence="1">The sequence shown here is derived from an EMBL/GenBank/DDBJ whole genome shotgun (WGS) entry which is preliminary data.</text>
</comment>
<protein>
    <submittedName>
        <fullName evidence="1">Uncharacterized protein</fullName>
    </submittedName>
</protein>
<reference evidence="1 2" key="1">
    <citation type="submission" date="2018-06" db="EMBL/GenBank/DDBJ databases">
        <title>Whole genome sequencing of Candida tropicalis (genome annotated by CSBL at Korea University).</title>
        <authorList>
            <person name="Ahn J."/>
        </authorList>
    </citation>
    <scope>NUCLEOTIDE SEQUENCE [LARGE SCALE GENOMIC DNA]</scope>
    <source>
        <strain evidence="1 2">ATCC 20962</strain>
    </source>
</reference>